<evidence type="ECO:0000256" key="8">
    <source>
        <dbReference type="RuleBase" id="RU363032"/>
    </source>
</evidence>
<evidence type="ECO:0000256" key="4">
    <source>
        <dbReference type="ARBA" id="ARBA00022475"/>
    </source>
</evidence>
<dbReference type="OrthoDB" id="9771188at2"/>
<name>A0A2T7G9D9_9RHOB</name>
<dbReference type="Pfam" id="PF00528">
    <property type="entry name" value="BPD_transp_1"/>
    <property type="match status" value="1"/>
</dbReference>
<evidence type="ECO:0000256" key="5">
    <source>
        <dbReference type="ARBA" id="ARBA00022692"/>
    </source>
</evidence>
<dbReference type="NCBIfam" id="TIGR01726">
    <property type="entry name" value="HEQRo_perm_3TM"/>
    <property type="match status" value="1"/>
</dbReference>
<keyword evidence="5 8" id="KW-0812">Transmembrane</keyword>
<comment type="similarity">
    <text evidence="2">Belongs to the binding-protein-dependent transport system permease family. HisMQ subfamily.</text>
</comment>
<gene>
    <name evidence="10" type="ORF">DC366_04440</name>
</gene>
<protein>
    <submittedName>
        <fullName evidence="10">Amino acid ABC transporter permease</fullName>
    </submittedName>
</protein>
<dbReference type="PROSITE" id="PS50928">
    <property type="entry name" value="ABC_TM1"/>
    <property type="match status" value="1"/>
</dbReference>
<evidence type="ECO:0000259" key="9">
    <source>
        <dbReference type="PROSITE" id="PS50928"/>
    </source>
</evidence>
<accession>A0A2T7G9D9</accession>
<proteinExistence type="inferred from homology"/>
<dbReference type="InterPro" id="IPR010065">
    <property type="entry name" value="AA_ABC_transptr_permease_3TM"/>
</dbReference>
<feature type="transmembrane region" description="Helical" evidence="8">
    <location>
        <begin position="27"/>
        <end position="50"/>
    </location>
</feature>
<dbReference type="GO" id="GO:0022857">
    <property type="term" value="F:transmembrane transporter activity"/>
    <property type="evidence" value="ECO:0007669"/>
    <property type="project" value="InterPro"/>
</dbReference>
<feature type="transmembrane region" description="Helical" evidence="8">
    <location>
        <begin position="156"/>
        <end position="176"/>
    </location>
</feature>
<evidence type="ECO:0000256" key="6">
    <source>
        <dbReference type="ARBA" id="ARBA00022989"/>
    </source>
</evidence>
<keyword evidence="6 8" id="KW-1133">Transmembrane helix</keyword>
<dbReference type="EMBL" id="QCYH01000002">
    <property type="protein sequence ID" value="PVA11031.1"/>
    <property type="molecule type" value="Genomic_DNA"/>
</dbReference>
<dbReference type="PANTHER" id="PTHR30614">
    <property type="entry name" value="MEMBRANE COMPONENT OF AMINO ACID ABC TRANSPORTER"/>
    <property type="match status" value="1"/>
</dbReference>
<organism evidence="10 11">
    <name type="scientific">Pelagivirga sediminicola</name>
    <dbReference type="NCBI Taxonomy" id="2170575"/>
    <lineage>
        <taxon>Bacteria</taxon>
        <taxon>Pseudomonadati</taxon>
        <taxon>Pseudomonadota</taxon>
        <taxon>Alphaproteobacteria</taxon>
        <taxon>Rhodobacterales</taxon>
        <taxon>Paracoccaceae</taxon>
        <taxon>Pelagivirga</taxon>
    </lineage>
</organism>
<dbReference type="RefSeq" id="WP_108691005.1">
    <property type="nucleotide sequence ID" value="NZ_QCYH01000002.1"/>
</dbReference>
<dbReference type="GO" id="GO:0043190">
    <property type="term" value="C:ATP-binding cassette (ABC) transporter complex"/>
    <property type="evidence" value="ECO:0007669"/>
    <property type="project" value="InterPro"/>
</dbReference>
<evidence type="ECO:0000256" key="3">
    <source>
        <dbReference type="ARBA" id="ARBA00022448"/>
    </source>
</evidence>
<keyword evidence="11" id="KW-1185">Reference proteome</keyword>
<dbReference type="GO" id="GO:0006865">
    <property type="term" value="P:amino acid transport"/>
    <property type="evidence" value="ECO:0007669"/>
    <property type="project" value="TreeGrafter"/>
</dbReference>
<evidence type="ECO:0000313" key="11">
    <source>
        <dbReference type="Proteomes" id="UP000244446"/>
    </source>
</evidence>
<evidence type="ECO:0000256" key="1">
    <source>
        <dbReference type="ARBA" id="ARBA00004429"/>
    </source>
</evidence>
<evidence type="ECO:0000256" key="7">
    <source>
        <dbReference type="ARBA" id="ARBA00023136"/>
    </source>
</evidence>
<feature type="transmembrane region" description="Helical" evidence="8">
    <location>
        <begin position="121"/>
        <end position="144"/>
    </location>
</feature>
<sequence>MAMTDQMGRTGMLAVLRERYFSSPGNTILSIICFAILALIVWTVLDWAIFSAVFSAAKGPGACKAADGACWAVIDARWQLILFGLYPHEEHWRSGLACLVVVVMTVLSCIPYFWNGRSISIIWIGGFLTFYFLMKGGIFGMTVVDEQRWGGLSLTVFIFVSTVLVGMPLSILLALLRRSDLPWISGLTGIIIDSVRSLPLLTILFAFAVVLPFVLPDWASGDKLYRAILGSALFFAAYQAEIIRGGMQGVPTGQEEAAKSLGVRYFHRIQRILLPQAFKNALPATINQFVITFKETSLFIIIGFFEILASGNAAYGTGNWTFAFVEVYAFIALIYFAFVFSLSRYGAFLERRMDVGDQ</sequence>
<feature type="transmembrane region" description="Helical" evidence="8">
    <location>
        <begin position="92"/>
        <end position="114"/>
    </location>
</feature>
<dbReference type="Proteomes" id="UP000244446">
    <property type="component" value="Unassembled WGS sequence"/>
</dbReference>
<dbReference type="InterPro" id="IPR035906">
    <property type="entry name" value="MetI-like_sf"/>
</dbReference>
<dbReference type="CDD" id="cd06261">
    <property type="entry name" value="TM_PBP2"/>
    <property type="match status" value="1"/>
</dbReference>
<dbReference type="Gene3D" id="1.10.3720.10">
    <property type="entry name" value="MetI-like"/>
    <property type="match status" value="1"/>
</dbReference>
<keyword evidence="3 8" id="KW-0813">Transport</keyword>
<feature type="transmembrane region" description="Helical" evidence="8">
    <location>
        <begin position="197"/>
        <end position="218"/>
    </location>
</feature>
<dbReference type="AlphaFoldDB" id="A0A2T7G9D9"/>
<keyword evidence="7 8" id="KW-0472">Membrane</keyword>
<feature type="transmembrane region" description="Helical" evidence="8">
    <location>
        <begin position="298"/>
        <end position="315"/>
    </location>
</feature>
<feature type="domain" description="ABC transmembrane type-1" evidence="9">
    <location>
        <begin position="152"/>
        <end position="343"/>
    </location>
</feature>
<dbReference type="InterPro" id="IPR043429">
    <property type="entry name" value="ArtM/GltK/GlnP/TcyL/YhdX-like"/>
</dbReference>
<dbReference type="PANTHER" id="PTHR30614:SF41">
    <property type="entry name" value="INNER MEMBRANE AMINO-ACID ABC TRANSPORTER PERMEASE PROTEIN YHDY"/>
    <property type="match status" value="1"/>
</dbReference>
<comment type="subcellular location">
    <subcellularLocation>
        <location evidence="1">Cell inner membrane</location>
        <topology evidence="1">Multi-pass membrane protein</topology>
    </subcellularLocation>
    <subcellularLocation>
        <location evidence="8">Cell membrane</location>
        <topology evidence="8">Multi-pass membrane protein</topology>
    </subcellularLocation>
</comment>
<feature type="transmembrane region" description="Helical" evidence="8">
    <location>
        <begin position="321"/>
        <end position="343"/>
    </location>
</feature>
<evidence type="ECO:0000256" key="2">
    <source>
        <dbReference type="ARBA" id="ARBA00010072"/>
    </source>
</evidence>
<keyword evidence="4" id="KW-1003">Cell membrane</keyword>
<comment type="caution">
    <text evidence="10">The sequence shown here is derived from an EMBL/GenBank/DDBJ whole genome shotgun (WGS) entry which is preliminary data.</text>
</comment>
<dbReference type="InterPro" id="IPR000515">
    <property type="entry name" value="MetI-like"/>
</dbReference>
<dbReference type="SUPFAM" id="SSF161098">
    <property type="entry name" value="MetI-like"/>
    <property type="match status" value="1"/>
</dbReference>
<evidence type="ECO:0000313" key="10">
    <source>
        <dbReference type="EMBL" id="PVA11031.1"/>
    </source>
</evidence>
<reference evidence="10 11" key="1">
    <citation type="submission" date="2018-04" db="EMBL/GenBank/DDBJ databases">
        <title>Pelagivirga bohaiensis gen. nov., sp. nov., a bacterium isolated from the Bohai Sea.</title>
        <authorList>
            <person name="Ji X."/>
        </authorList>
    </citation>
    <scope>NUCLEOTIDE SEQUENCE [LARGE SCALE GENOMIC DNA]</scope>
    <source>
        <strain evidence="10 11">BH-SD19</strain>
    </source>
</reference>
<feature type="transmembrane region" description="Helical" evidence="8">
    <location>
        <begin position="224"/>
        <end position="240"/>
    </location>
</feature>